<accession>A0ABQ3YHT6</accession>
<dbReference type="PANTHER" id="PTHR23250:SF3">
    <property type="entry name" value="FISH-EGG LECTIN-LIKE ISOFORM X1-RELATED"/>
    <property type="match status" value="1"/>
</dbReference>
<keyword evidence="1" id="KW-0430">Lectin</keyword>
<dbReference type="InterPro" id="IPR051513">
    <property type="entry name" value="Tectonin_beta-prop"/>
</dbReference>
<comment type="caution">
    <text evidence="3">The sequence shown here is derived from an EMBL/GenBank/DDBJ whole genome shotgun (WGS) entry which is preliminary data.</text>
</comment>
<comment type="similarity">
    <text evidence="2">Belongs to the tectonin family.</text>
</comment>
<keyword evidence="4" id="KW-1185">Reference proteome</keyword>
<evidence type="ECO:0000313" key="3">
    <source>
        <dbReference type="EMBL" id="GID79578.1"/>
    </source>
</evidence>
<dbReference type="EMBL" id="BOMI01000174">
    <property type="protein sequence ID" value="GID79578.1"/>
    <property type="molecule type" value="Genomic_DNA"/>
</dbReference>
<gene>
    <name evidence="3" type="ORF">Ade02nite_82190</name>
</gene>
<dbReference type="Pfam" id="PF19193">
    <property type="entry name" value="Tectonin"/>
    <property type="match status" value="2"/>
</dbReference>
<dbReference type="Proteomes" id="UP000609879">
    <property type="component" value="Unassembled WGS sequence"/>
</dbReference>
<dbReference type="InterPro" id="IPR006624">
    <property type="entry name" value="Beta-propeller_rpt_TECPR"/>
</dbReference>
<dbReference type="RefSeq" id="WP_203775922.1">
    <property type="nucleotide sequence ID" value="NZ_BAAABO010000064.1"/>
</dbReference>
<evidence type="ECO:0000256" key="1">
    <source>
        <dbReference type="ARBA" id="ARBA00022734"/>
    </source>
</evidence>
<proteinExistence type="inferred from homology"/>
<reference evidence="3 4" key="1">
    <citation type="submission" date="2021-01" db="EMBL/GenBank/DDBJ databases">
        <title>Whole genome shotgun sequence of Actinoplanes deccanensis NBRC 13994.</title>
        <authorList>
            <person name="Komaki H."/>
            <person name="Tamura T."/>
        </authorList>
    </citation>
    <scope>NUCLEOTIDE SEQUENCE [LARGE SCALE GENOMIC DNA]</scope>
    <source>
        <strain evidence="3 4">NBRC 13994</strain>
    </source>
</reference>
<protein>
    <submittedName>
        <fullName evidence="3">Uncharacterized protein</fullName>
    </submittedName>
</protein>
<sequence length="749" mass="80992">MARELIVSTGNAEQARQEVAAAGGHTLLVASPHLLVISLPDGVELGAVPSVSADTDAAPAAEQQVARAWIARFGRQTRPEDRTARAARDEAVAWDAPGHVPPRSVREAVARSTDTPTSVVLTGSVAVGVVVVSGPAVPPYWLPLHGSLKYVSAGLAGVWGVNVDDAVYRLAGTFWEQVPGALKQVSAGSEVWGVNASNQIYRRDGTAWTRIDGSLKHVSVANDGTVWGVNAQDEVYRRDGTRWVQVPGSLKQVSVGGAGSVWGVNRQDEIYHWTGTRWAQVPGRLKHVSVAPDGAVYGVNADDKIYRRLGTVWEQLTGRLKQISASSAAVQWGVNAEDEIFRHDPSLGLVFTQADKGLVMSEVMEGLAYLAAEGAPEGVTFLPEWHFPDVNAPTGNGHDYEDMEAPWRNAALTQLGHSGNRDGSRQFVRSLRQRLRTDWAYVAYFTKYPLHHFAYAGEERLVMEYDNDGWGTSQINRVFAHESCHIFGAADEYGGCGCGASGHHRIPNNNCRNCTSNQVPCLMDGNTLALCPWTKGQLGWALWTRVGGALKHVSAGADGETWGVNAANRVYRRTGDVWTQISGELSQVSVGDAANVWGVNPAGKIYRRTGSQWTEVPGRLRHVSVASDGTVWGVNAQDEIYRRDGNAWTQIPGALRQVSAGNAATVWGVNAAGKIYRRSGDVWEQIAGSLKHVAVASDGTVWGVNRQDEIYQRDGSVWRQFPGALMQVSAGSASVIWGVNAGNTIYRLR</sequence>
<evidence type="ECO:0000313" key="4">
    <source>
        <dbReference type="Proteomes" id="UP000609879"/>
    </source>
</evidence>
<evidence type="ECO:0000256" key="2">
    <source>
        <dbReference type="ARBA" id="ARBA00038331"/>
    </source>
</evidence>
<name>A0ABQ3YHT6_9ACTN</name>
<dbReference type="SMART" id="SM00706">
    <property type="entry name" value="TECPR"/>
    <property type="match status" value="12"/>
</dbReference>
<organism evidence="3 4">
    <name type="scientific">Paractinoplanes deccanensis</name>
    <dbReference type="NCBI Taxonomy" id="113561"/>
    <lineage>
        <taxon>Bacteria</taxon>
        <taxon>Bacillati</taxon>
        <taxon>Actinomycetota</taxon>
        <taxon>Actinomycetes</taxon>
        <taxon>Micromonosporales</taxon>
        <taxon>Micromonosporaceae</taxon>
        <taxon>Paractinoplanes</taxon>
    </lineage>
</organism>
<dbReference type="PANTHER" id="PTHR23250">
    <property type="entry name" value="DYSFERLIN-RELATED"/>
    <property type="match status" value="1"/>
</dbReference>